<protein>
    <recommendedName>
        <fullName evidence="1">G domain-containing protein</fullName>
    </recommendedName>
</protein>
<dbReference type="SUPFAM" id="SSF52540">
    <property type="entry name" value="P-loop containing nucleoside triphosphate hydrolases"/>
    <property type="match status" value="1"/>
</dbReference>
<evidence type="ECO:0000313" key="3">
    <source>
        <dbReference type="Proteomes" id="UP001558613"/>
    </source>
</evidence>
<dbReference type="Gene3D" id="3.40.50.300">
    <property type="entry name" value="P-loop containing nucleotide triphosphate hydrolases"/>
    <property type="match status" value="1"/>
</dbReference>
<dbReference type="Proteomes" id="UP001558613">
    <property type="component" value="Unassembled WGS sequence"/>
</dbReference>
<name>A0ABR3NJV0_9TELE</name>
<dbReference type="CDD" id="cd00882">
    <property type="entry name" value="Ras_like_GTPase"/>
    <property type="match status" value="1"/>
</dbReference>
<dbReference type="InterPro" id="IPR027417">
    <property type="entry name" value="P-loop_NTPase"/>
</dbReference>
<evidence type="ECO:0000313" key="2">
    <source>
        <dbReference type="EMBL" id="KAL1277117.1"/>
    </source>
</evidence>
<proteinExistence type="predicted"/>
<sequence>FPRPWRSLDWKEDKQKLLTAVNEFKPRNPEVSTLRILLYGPQGAGKSSFFNSVYNVLKGRITTRALAHATETGHSFTVKCKTYKMKKDWPDFYFPFNFTDIAGMHEADKGILVDDVIKLLNGHISSGYT</sequence>
<dbReference type="Pfam" id="PF01926">
    <property type="entry name" value="MMR_HSR1"/>
    <property type="match status" value="1"/>
</dbReference>
<evidence type="ECO:0000259" key="1">
    <source>
        <dbReference type="Pfam" id="PF01926"/>
    </source>
</evidence>
<dbReference type="PANTHER" id="PTHR14241:SF1">
    <property type="entry name" value="INTERFERON-INDUCED PROTEIN 44-RELATED"/>
    <property type="match status" value="1"/>
</dbReference>
<feature type="non-terminal residue" evidence="2">
    <location>
        <position position="129"/>
    </location>
</feature>
<dbReference type="PANTHER" id="PTHR14241">
    <property type="entry name" value="INTERFERON-INDUCED PROTEIN 44"/>
    <property type="match status" value="1"/>
</dbReference>
<accession>A0ABR3NJV0</accession>
<keyword evidence="3" id="KW-1185">Reference proteome</keyword>
<reference evidence="2 3" key="1">
    <citation type="submission" date="2023-09" db="EMBL/GenBank/DDBJ databases">
        <authorList>
            <person name="Wang M."/>
        </authorList>
    </citation>
    <scope>NUCLEOTIDE SEQUENCE [LARGE SCALE GENOMIC DNA]</scope>
    <source>
        <strain evidence="2">GT-2023</strain>
        <tissue evidence="2">Liver</tissue>
    </source>
</reference>
<dbReference type="InterPro" id="IPR006073">
    <property type="entry name" value="GTP-bd"/>
</dbReference>
<feature type="non-terminal residue" evidence="2">
    <location>
        <position position="1"/>
    </location>
</feature>
<organism evidence="2 3">
    <name type="scientific">Cirrhinus molitorella</name>
    <name type="common">mud carp</name>
    <dbReference type="NCBI Taxonomy" id="172907"/>
    <lineage>
        <taxon>Eukaryota</taxon>
        <taxon>Metazoa</taxon>
        <taxon>Chordata</taxon>
        <taxon>Craniata</taxon>
        <taxon>Vertebrata</taxon>
        <taxon>Euteleostomi</taxon>
        <taxon>Actinopterygii</taxon>
        <taxon>Neopterygii</taxon>
        <taxon>Teleostei</taxon>
        <taxon>Ostariophysi</taxon>
        <taxon>Cypriniformes</taxon>
        <taxon>Cyprinidae</taxon>
        <taxon>Labeoninae</taxon>
        <taxon>Labeonini</taxon>
        <taxon>Cirrhinus</taxon>
    </lineage>
</organism>
<comment type="caution">
    <text evidence="2">The sequence shown here is derived from an EMBL/GenBank/DDBJ whole genome shotgun (WGS) entry which is preliminary data.</text>
</comment>
<feature type="domain" description="G" evidence="1">
    <location>
        <begin position="35"/>
        <end position="110"/>
    </location>
</feature>
<dbReference type="EMBL" id="JAYMGO010000003">
    <property type="protein sequence ID" value="KAL1277117.1"/>
    <property type="molecule type" value="Genomic_DNA"/>
</dbReference>
<gene>
    <name evidence="2" type="ORF">QQF64_023790</name>
</gene>